<dbReference type="Proteomes" id="UP000184287">
    <property type="component" value="Unassembled WGS sequence"/>
</dbReference>
<accession>A0A1M5KRH4</accession>
<proteinExistence type="predicted"/>
<organism evidence="1 2">
    <name type="scientific">Pedobacter caeni</name>
    <dbReference type="NCBI Taxonomy" id="288992"/>
    <lineage>
        <taxon>Bacteria</taxon>
        <taxon>Pseudomonadati</taxon>
        <taxon>Bacteroidota</taxon>
        <taxon>Sphingobacteriia</taxon>
        <taxon>Sphingobacteriales</taxon>
        <taxon>Sphingobacteriaceae</taxon>
        <taxon>Pedobacter</taxon>
    </lineage>
</organism>
<dbReference type="Gene3D" id="2.70.98.70">
    <property type="match status" value="1"/>
</dbReference>
<reference evidence="2" key="1">
    <citation type="submission" date="2016-11" db="EMBL/GenBank/DDBJ databases">
        <authorList>
            <person name="Varghese N."/>
            <person name="Submissions S."/>
        </authorList>
    </citation>
    <scope>NUCLEOTIDE SEQUENCE [LARGE SCALE GENOMIC DNA]</scope>
    <source>
        <strain evidence="2">DSM 16990</strain>
    </source>
</reference>
<protein>
    <submittedName>
        <fullName evidence="1">Heparan-sulfate lyase</fullName>
    </submittedName>
</protein>
<dbReference type="OrthoDB" id="7335480at2"/>
<dbReference type="AlphaFoldDB" id="A0A1M5KRH4"/>
<evidence type="ECO:0000313" key="1">
    <source>
        <dbReference type="EMBL" id="SHG55316.1"/>
    </source>
</evidence>
<dbReference type="STRING" id="288992.SAMN04488522_10660"/>
<dbReference type="EMBL" id="FQUQ01000006">
    <property type="protein sequence ID" value="SHG55316.1"/>
    <property type="molecule type" value="Genomic_DNA"/>
</dbReference>
<dbReference type="GO" id="GO:0016829">
    <property type="term" value="F:lyase activity"/>
    <property type="evidence" value="ECO:0007669"/>
    <property type="project" value="UniProtKB-KW"/>
</dbReference>
<name>A0A1M5KRH4_9SPHI</name>
<gene>
    <name evidence="1" type="ORF">SAMN04488522_10660</name>
</gene>
<keyword evidence="1" id="KW-0456">Lyase</keyword>
<evidence type="ECO:0000313" key="2">
    <source>
        <dbReference type="Proteomes" id="UP000184287"/>
    </source>
</evidence>
<dbReference type="RefSeq" id="WP_073235903.1">
    <property type="nucleotide sequence ID" value="NZ_FQUQ01000006.1"/>
</dbReference>
<keyword evidence="2" id="KW-1185">Reference proteome</keyword>
<sequence length="104" mass="11553">MAGVENEFPEIQSLNADKVSLNEEQGKVSYVYRKEVPRPAFVFEKSKNDAASQGFITIVYPYEENNAPEISILAHAGNDLEKGNLNISLTINGTKQEIKVKLNP</sequence>